<organism evidence="3 4">
    <name type="scientific">Sphingopyxis panaciterrulae</name>
    <dbReference type="NCBI Taxonomy" id="462372"/>
    <lineage>
        <taxon>Bacteria</taxon>
        <taxon>Pseudomonadati</taxon>
        <taxon>Pseudomonadota</taxon>
        <taxon>Alphaproteobacteria</taxon>
        <taxon>Sphingomonadales</taxon>
        <taxon>Sphingomonadaceae</taxon>
        <taxon>Sphingopyxis</taxon>
    </lineage>
</organism>
<dbReference type="PANTHER" id="PTHR43747">
    <property type="entry name" value="FAD-BINDING PROTEIN"/>
    <property type="match status" value="1"/>
</dbReference>
<dbReference type="GO" id="GO:0000166">
    <property type="term" value="F:nucleotide binding"/>
    <property type="evidence" value="ECO:0007669"/>
    <property type="project" value="UniProtKB-KW"/>
</dbReference>
<accession>A0A7W9ES30</accession>
<protein>
    <submittedName>
        <fullName evidence="3">Tryptophan halogenase</fullName>
        <ecNumber evidence="3">1.14.19.9</ecNumber>
    </submittedName>
</protein>
<dbReference type="EMBL" id="JACIJH010000017">
    <property type="protein sequence ID" value="MBB5708342.1"/>
    <property type="molecule type" value="Genomic_DNA"/>
</dbReference>
<keyword evidence="4" id="KW-1185">Reference proteome</keyword>
<dbReference type="InterPro" id="IPR006905">
    <property type="entry name" value="Flavin_halogenase"/>
</dbReference>
<keyword evidence="2" id="KW-0274">FAD</keyword>
<keyword evidence="2" id="KW-0547">Nucleotide-binding</keyword>
<dbReference type="AlphaFoldDB" id="A0A7W9ES30"/>
<evidence type="ECO:0000256" key="2">
    <source>
        <dbReference type="PIRSR" id="PIRSR011396-2"/>
    </source>
</evidence>
<dbReference type="Gene3D" id="3.50.50.60">
    <property type="entry name" value="FAD/NAD(P)-binding domain"/>
    <property type="match status" value="1"/>
</dbReference>
<dbReference type="InterPro" id="IPR050816">
    <property type="entry name" value="Flavin-dep_Halogenase_NPB"/>
</dbReference>
<evidence type="ECO:0000313" key="4">
    <source>
        <dbReference type="Proteomes" id="UP000537161"/>
    </source>
</evidence>
<dbReference type="SUPFAM" id="SSF51905">
    <property type="entry name" value="FAD/NAD(P)-binding domain"/>
    <property type="match status" value="1"/>
</dbReference>
<keyword evidence="2" id="KW-0285">Flavoprotein</keyword>
<comment type="caution">
    <text evidence="3">The sequence shown here is derived from an EMBL/GenBank/DDBJ whole genome shotgun (WGS) entry which is preliminary data.</text>
</comment>
<dbReference type="InterPro" id="IPR036188">
    <property type="entry name" value="FAD/NAD-bd_sf"/>
</dbReference>
<dbReference type="PROSITE" id="PS51257">
    <property type="entry name" value="PROKAR_LIPOPROTEIN"/>
    <property type="match status" value="1"/>
</dbReference>
<dbReference type="PANTHER" id="PTHR43747:SF4">
    <property type="entry name" value="FLAVIN-DEPENDENT TRYPTOPHAN HALOGENASE"/>
    <property type="match status" value="1"/>
</dbReference>
<proteinExistence type="predicted"/>
<feature type="active site" evidence="1">
    <location>
        <position position="82"/>
    </location>
</feature>
<dbReference type="Pfam" id="PF04820">
    <property type="entry name" value="Trp_halogenase"/>
    <property type="match status" value="1"/>
</dbReference>
<dbReference type="PIRSF" id="PIRSF011396">
    <property type="entry name" value="Trp_halogenase"/>
    <property type="match status" value="1"/>
</dbReference>
<evidence type="ECO:0000256" key="1">
    <source>
        <dbReference type="PIRSR" id="PIRSR011396-1"/>
    </source>
</evidence>
<reference evidence="3 4" key="1">
    <citation type="submission" date="2020-08" db="EMBL/GenBank/DDBJ databases">
        <title>Genomic Encyclopedia of Type Strains, Phase IV (KMG-IV): sequencing the most valuable type-strain genomes for metagenomic binning, comparative biology and taxonomic classification.</title>
        <authorList>
            <person name="Goeker M."/>
        </authorList>
    </citation>
    <scope>NUCLEOTIDE SEQUENCE [LARGE SCALE GENOMIC DNA]</scope>
    <source>
        <strain evidence="3 4">DSM 27163</strain>
    </source>
</reference>
<feature type="binding site" evidence="2">
    <location>
        <position position="346"/>
    </location>
    <ligand>
        <name>L-tryptophan</name>
        <dbReference type="ChEBI" id="CHEBI:57912"/>
    </ligand>
</feature>
<name>A0A7W9ES30_9SPHN</name>
<dbReference type="InterPro" id="IPR033856">
    <property type="entry name" value="Trp_halogen"/>
</dbReference>
<keyword evidence="3" id="KW-0560">Oxidoreductase</keyword>
<dbReference type="EC" id="1.14.19.9" evidence="3"/>
<dbReference type="RefSeq" id="WP_184100997.1">
    <property type="nucleotide sequence ID" value="NZ_JACIJH010000017.1"/>
</dbReference>
<evidence type="ECO:0000313" key="3">
    <source>
        <dbReference type="EMBL" id="MBB5708342.1"/>
    </source>
</evidence>
<dbReference type="Proteomes" id="UP000537161">
    <property type="component" value="Unassembled WGS sequence"/>
</dbReference>
<sequence length="512" mass="56957">MKDSVTEINDVVIVGGGTAGWLAAAACSRFLANGRRRITLIESDAIGTVGVGEATIPPILNFNRMLDIDENEFLRATRGTFKLGVEFVNWGRVGGRYLHPFGSYGHDLHGIPFHQLWLRERTHGDPGDIAGYSMSAVAAALGRFGRPGRGAKPPLSELFYAFHFDASLYARFLRTLAERQGTIRREGRITGVERDGASGDVAAVRLESGERIAGDLFLDCSGFRGLLIEQELGAGFEDWSHWLPVDRAIAVPTATIGAPAPFTRSTARDAGWQWRIPLQHRTGNGHVFASAFMDEEEARRILLANLESEPLADGRVIPFRTGRRKLSWSHNVVALGLSSGFLEPLESTSIHFIQNGIQRLLALFPDKPISPLERDEYNRGMRDLYEDVRDFIILHYKATQRDDTPFWRHVAAMDIPDSLARRIELWRLHGRIFRENAELFGATSWIAVMLGQNIWPDRYDPVADTLDEAKVAAAMAEMRAAYRRAAERLPPQDEFLRLAGAWTADAAAEVAA</sequence>
<dbReference type="GO" id="GO:0004497">
    <property type="term" value="F:monooxygenase activity"/>
    <property type="evidence" value="ECO:0007669"/>
    <property type="project" value="InterPro"/>
</dbReference>
<feature type="binding site" evidence="2">
    <location>
        <begin position="16"/>
        <end position="19"/>
    </location>
    <ligand>
        <name>FAD</name>
        <dbReference type="ChEBI" id="CHEBI:57692"/>
    </ligand>
</feature>
<feature type="binding site" evidence="2">
    <location>
        <position position="82"/>
    </location>
    <ligand>
        <name>7-chloro-L-tryptophan</name>
        <dbReference type="ChEBI" id="CHEBI:58713"/>
    </ligand>
</feature>
<feature type="binding site" evidence="2">
    <location>
        <position position="337"/>
    </location>
    <ligand>
        <name>FAD</name>
        <dbReference type="ChEBI" id="CHEBI:57692"/>
    </ligand>
</feature>
<feature type="binding site" evidence="2">
    <location>
        <position position="350"/>
    </location>
    <ligand>
        <name>FAD</name>
        <dbReference type="ChEBI" id="CHEBI:57692"/>
    </ligand>
</feature>
<gene>
    <name evidence="3" type="ORF">FHR21_003726</name>
</gene>